<name>A0A8H3GA35_9LECA</name>
<protein>
    <recommendedName>
        <fullName evidence="2">Aminoglycoside phosphotransferase domain-containing protein</fullName>
    </recommendedName>
</protein>
<dbReference type="Proteomes" id="UP000664521">
    <property type="component" value="Unassembled WGS sequence"/>
</dbReference>
<dbReference type="InterPro" id="IPR051678">
    <property type="entry name" value="AGP_Transferase"/>
</dbReference>
<evidence type="ECO:0000313" key="3">
    <source>
        <dbReference type="EMBL" id="CAF9937382.1"/>
    </source>
</evidence>
<dbReference type="SUPFAM" id="SSF56112">
    <property type="entry name" value="Protein kinase-like (PK-like)"/>
    <property type="match status" value="1"/>
</dbReference>
<feature type="domain" description="Aminoglycoside phosphotransferase" evidence="2">
    <location>
        <begin position="75"/>
        <end position="324"/>
    </location>
</feature>
<dbReference type="OrthoDB" id="2968323at2759"/>
<dbReference type="AlphaFoldDB" id="A0A8H3GA35"/>
<proteinExistence type="predicted"/>
<evidence type="ECO:0000313" key="4">
    <source>
        <dbReference type="Proteomes" id="UP000664521"/>
    </source>
</evidence>
<reference evidence="3" key="1">
    <citation type="submission" date="2021-03" db="EMBL/GenBank/DDBJ databases">
        <authorList>
            <person name="Tagirdzhanova G."/>
        </authorList>
    </citation>
    <scope>NUCLEOTIDE SEQUENCE</scope>
</reference>
<accession>A0A8H3GA35</accession>
<dbReference type="PANTHER" id="PTHR21310:SF56">
    <property type="entry name" value="AMINOGLYCOSIDE PHOSPHOTRANSFERASE DOMAIN-CONTAINING PROTEIN"/>
    <property type="match status" value="1"/>
</dbReference>
<evidence type="ECO:0000259" key="2">
    <source>
        <dbReference type="Pfam" id="PF01636"/>
    </source>
</evidence>
<feature type="compositionally biased region" description="Basic and acidic residues" evidence="1">
    <location>
        <begin position="435"/>
        <end position="450"/>
    </location>
</feature>
<gene>
    <name evidence="3" type="ORF">HETSPECPRED_000518</name>
</gene>
<feature type="compositionally biased region" description="Low complexity" evidence="1">
    <location>
        <begin position="468"/>
        <end position="478"/>
    </location>
</feature>
<dbReference type="InterPro" id="IPR011009">
    <property type="entry name" value="Kinase-like_dom_sf"/>
</dbReference>
<dbReference type="EMBL" id="CAJPDS010000101">
    <property type="protein sequence ID" value="CAF9937382.1"/>
    <property type="molecule type" value="Genomic_DNA"/>
</dbReference>
<evidence type="ECO:0000256" key="1">
    <source>
        <dbReference type="SAM" id="MobiDB-lite"/>
    </source>
</evidence>
<dbReference type="Pfam" id="PF01636">
    <property type="entry name" value="APH"/>
    <property type="match status" value="1"/>
</dbReference>
<sequence length="508" mass="57873">MAPTTESATPIESSISIDHEEVEASDQISVASEAASEMEPFEDYKPKIQKLLQDLKFPECSIESLQHGYQFQNCVYAITSLSEPTERYIIRVPACFDKEYDERCPEIEDGVCVLNHLRDKLPVAKTKTFSATPDNSLERPYAIQTRLEGQSLNHVYSSLDCAERRRMIDEYIDLLVKLESIQLPTAGSLVAPNPLPTNLENSSNIPAPSIRIFNGYDTDPIEDPQTLTDRAGSDIKRLFESLIAKYIASDLQSVADGYNGFRLPYWRRMQTMLDQMHQESFFRPEPEPIVMHHWDLEARNIMVSQTPSGEWKITGVIDWDEAVCLPRPLARKPPAWFWTWTDNDDDTSSGESDCDLYPDRELSDKQAELKAYFDARVEEVLPGYGEDAYGSGRLLRRLWVFIQDGLSKQWTIEPCAIEPCEQLLAEWERRSRDRDVPLPSEIKTREHVTDDPIPNENENAAAEPLGTEPSSSEQSQPENPEPKQPDGKLSQAFKRGWKKALAWVSVRL</sequence>
<feature type="region of interest" description="Disordered" evidence="1">
    <location>
        <begin position="435"/>
        <end position="491"/>
    </location>
</feature>
<dbReference type="InterPro" id="IPR002575">
    <property type="entry name" value="Aminoglycoside_PTrfase"/>
</dbReference>
<keyword evidence="4" id="KW-1185">Reference proteome</keyword>
<dbReference type="Gene3D" id="3.90.1200.10">
    <property type="match status" value="1"/>
</dbReference>
<organism evidence="3 4">
    <name type="scientific">Heterodermia speciosa</name>
    <dbReference type="NCBI Taxonomy" id="116794"/>
    <lineage>
        <taxon>Eukaryota</taxon>
        <taxon>Fungi</taxon>
        <taxon>Dikarya</taxon>
        <taxon>Ascomycota</taxon>
        <taxon>Pezizomycotina</taxon>
        <taxon>Lecanoromycetes</taxon>
        <taxon>OSLEUM clade</taxon>
        <taxon>Lecanoromycetidae</taxon>
        <taxon>Caliciales</taxon>
        <taxon>Physciaceae</taxon>
        <taxon>Heterodermia</taxon>
    </lineage>
</organism>
<dbReference type="PANTHER" id="PTHR21310">
    <property type="entry name" value="AMINOGLYCOSIDE PHOSPHOTRANSFERASE-RELATED-RELATED"/>
    <property type="match status" value="1"/>
</dbReference>
<comment type="caution">
    <text evidence="3">The sequence shown here is derived from an EMBL/GenBank/DDBJ whole genome shotgun (WGS) entry which is preliminary data.</text>
</comment>